<evidence type="ECO:0000313" key="7">
    <source>
        <dbReference type="Proteomes" id="UP001157353"/>
    </source>
</evidence>
<dbReference type="InterPro" id="IPR050298">
    <property type="entry name" value="Gram-neg_bact_OMP"/>
</dbReference>
<reference evidence="7" key="1">
    <citation type="journal article" date="2019" name="Int. J. Syst. Evol. Microbiol.">
        <title>The Global Catalogue of Microorganisms (GCM) 10K type strain sequencing project: providing services to taxonomists for standard genome sequencing and annotation.</title>
        <authorList>
            <consortium name="The Broad Institute Genomics Platform"/>
            <consortium name="The Broad Institute Genome Sequencing Center for Infectious Disease"/>
            <person name="Wu L."/>
            <person name="Ma J."/>
        </authorList>
    </citation>
    <scope>NUCLEOTIDE SEQUENCE [LARGE SCALE GENOMIC DNA]</scope>
    <source>
        <strain evidence="7">NBRC 103166</strain>
    </source>
</reference>
<dbReference type="InterPro" id="IPR033900">
    <property type="entry name" value="Gram_neg_porin_domain"/>
</dbReference>
<evidence type="ECO:0000256" key="4">
    <source>
        <dbReference type="SAM" id="SignalP"/>
    </source>
</evidence>
<name>A0ABQ6E4E1_9GAMM</name>
<feature type="domain" description="Porin" evidence="5">
    <location>
        <begin position="7"/>
        <end position="302"/>
    </location>
</feature>
<evidence type="ECO:0000259" key="5">
    <source>
        <dbReference type="Pfam" id="PF13609"/>
    </source>
</evidence>
<dbReference type="Proteomes" id="UP001157353">
    <property type="component" value="Unassembled WGS sequence"/>
</dbReference>
<sequence length="315" mass="33635">MKKTILALAVTGLFATTAQAATIYEADGVQVNVYGDIEVGFLNTTSEDTDVVIHIDDADFGFGLGYDLGNGYTVGGVLEFSGEDGDVSLGDTFVGIKSDRTGTLTIGKQATIYDDAGIGNDYQFGFQNFYEQDKNSGFQVIKYKIDHGNVYGGIAYLMNTELEETTNEYAVDANFGFRVADFDFTVFYGQAEVTKVPNNTTDGLPTNTVSNYTVEGRYQLDALALALTVAGTDNGSDDNSLSYGGSFAYAAENNVGFGAGIAYSDMEATTGEGILGYYVNLSYEFTSKVNTYIEVGGNDMDDTEVGYAAGVQVAF</sequence>
<evidence type="ECO:0000313" key="6">
    <source>
        <dbReference type="EMBL" id="GLS92261.1"/>
    </source>
</evidence>
<feature type="chain" id="PRO_5045670253" evidence="4">
    <location>
        <begin position="21"/>
        <end position="315"/>
    </location>
</feature>
<gene>
    <name evidence="6" type="ORF">GCM10007916_33310</name>
</gene>
<dbReference type="EMBL" id="BSPQ01000019">
    <property type="protein sequence ID" value="GLS92261.1"/>
    <property type="molecule type" value="Genomic_DNA"/>
</dbReference>
<comment type="subcellular location">
    <subcellularLocation>
        <location evidence="1">Cell outer membrane</location>
        <topology evidence="1">Multi-pass membrane protein</topology>
    </subcellularLocation>
</comment>
<evidence type="ECO:0000256" key="1">
    <source>
        <dbReference type="ARBA" id="ARBA00004571"/>
    </source>
</evidence>
<comment type="caution">
    <text evidence="6">The sequence shown here is derived from an EMBL/GenBank/DDBJ whole genome shotgun (WGS) entry which is preliminary data.</text>
</comment>
<dbReference type="InterPro" id="IPR023614">
    <property type="entry name" value="Porin_dom_sf"/>
</dbReference>
<keyword evidence="3" id="KW-0472">Membrane</keyword>
<organism evidence="6 7">
    <name type="scientific">Psychromonas marina</name>
    <dbReference type="NCBI Taxonomy" id="88364"/>
    <lineage>
        <taxon>Bacteria</taxon>
        <taxon>Pseudomonadati</taxon>
        <taxon>Pseudomonadota</taxon>
        <taxon>Gammaproteobacteria</taxon>
        <taxon>Alteromonadales</taxon>
        <taxon>Psychromonadaceae</taxon>
        <taxon>Psychromonas</taxon>
    </lineage>
</organism>
<keyword evidence="2 4" id="KW-0732">Signal</keyword>
<evidence type="ECO:0000256" key="3">
    <source>
        <dbReference type="ARBA" id="ARBA00023136"/>
    </source>
</evidence>
<dbReference type="PANTHER" id="PTHR34501:SF2">
    <property type="entry name" value="OUTER MEMBRANE PORIN F-RELATED"/>
    <property type="match status" value="1"/>
</dbReference>
<dbReference type="RefSeq" id="WP_284205359.1">
    <property type="nucleotide sequence ID" value="NZ_BSPQ01000019.1"/>
</dbReference>
<protein>
    <submittedName>
        <fullName evidence="6">Porin</fullName>
    </submittedName>
</protein>
<dbReference type="Gene3D" id="2.40.160.10">
    <property type="entry name" value="Porin"/>
    <property type="match status" value="1"/>
</dbReference>
<proteinExistence type="predicted"/>
<dbReference type="SUPFAM" id="SSF56935">
    <property type="entry name" value="Porins"/>
    <property type="match status" value="1"/>
</dbReference>
<feature type="signal peptide" evidence="4">
    <location>
        <begin position="1"/>
        <end position="20"/>
    </location>
</feature>
<dbReference type="Pfam" id="PF13609">
    <property type="entry name" value="Porin_4"/>
    <property type="match status" value="1"/>
</dbReference>
<evidence type="ECO:0000256" key="2">
    <source>
        <dbReference type="ARBA" id="ARBA00022729"/>
    </source>
</evidence>
<keyword evidence="7" id="KW-1185">Reference proteome</keyword>
<accession>A0ABQ6E4E1</accession>
<dbReference type="PANTHER" id="PTHR34501">
    <property type="entry name" value="PROTEIN YDDL-RELATED"/>
    <property type="match status" value="1"/>
</dbReference>